<dbReference type="RefSeq" id="WP_117301882.1">
    <property type="nucleotide sequence ID" value="NZ_QVQT02000005.1"/>
</dbReference>
<feature type="domain" description="Methyltransferase FkbM" evidence="1">
    <location>
        <begin position="79"/>
        <end position="219"/>
    </location>
</feature>
<evidence type="ECO:0000313" key="3">
    <source>
        <dbReference type="Proteomes" id="UP000264702"/>
    </source>
</evidence>
<dbReference type="Gene3D" id="3.40.50.150">
    <property type="entry name" value="Vaccinia Virus protein VP39"/>
    <property type="match status" value="1"/>
</dbReference>
<dbReference type="OrthoDB" id="5329963at2"/>
<dbReference type="PANTHER" id="PTHR34203">
    <property type="entry name" value="METHYLTRANSFERASE, FKBM FAMILY PROTEIN"/>
    <property type="match status" value="1"/>
</dbReference>
<evidence type="ECO:0000259" key="1">
    <source>
        <dbReference type="Pfam" id="PF05050"/>
    </source>
</evidence>
<comment type="caution">
    <text evidence="2">The sequence shown here is derived from an EMBL/GenBank/DDBJ whole genome shotgun (WGS) entry which is preliminary data.</text>
</comment>
<dbReference type="NCBIfam" id="TIGR01444">
    <property type="entry name" value="fkbM_fam"/>
    <property type="match status" value="1"/>
</dbReference>
<dbReference type="SUPFAM" id="SSF53335">
    <property type="entry name" value="S-adenosyl-L-methionine-dependent methyltransferases"/>
    <property type="match status" value="1"/>
</dbReference>
<keyword evidence="3" id="KW-1185">Reference proteome</keyword>
<dbReference type="InterPro" id="IPR029063">
    <property type="entry name" value="SAM-dependent_MTases_sf"/>
</dbReference>
<dbReference type="GO" id="GO:0008168">
    <property type="term" value="F:methyltransferase activity"/>
    <property type="evidence" value="ECO:0007669"/>
    <property type="project" value="UniProtKB-KW"/>
</dbReference>
<dbReference type="PANTHER" id="PTHR34203:SF15">
    <property type="entry name" value="SLL1173 PROTEIN"/>
    <property type="match status" value="1"/>
</dbReference>
<accession>A0A372IMX4</accession>
<dbReference type="GO" id="GO:0032259">
    <property type="term" value="P:methylation"/>
    <property type="evidence" value="ECO:0007669"/>
    <property type="project" value="UniProtKB-KW"/>
</dbReference>
<name>A0A372IMX4_9BACT</name>
<organism evidence="2 3">
    <name type="scientific">Paracidobacterium acidisoli</name>
    <dbReference type="NCBI Taxonomy" id="2303751"/>
    <lineage>
        <taxon>Bacteria</taxon>
        <taxon>Pseudomonadati</taxon>
        <taxon>Acidobacteriota</taxon>
        <taxon>Terriglobia</taxon>
        <taxon>Terriglobales</taxon>
        <taxon>Acidobacteriaceae</taxon>
        <taxon>Paracidobacterium</taxon>
    </lineage>
</organism>
<dbReference type="InterPro" id="IPR006342">
    <property type="entry name" value="FkbM_mtfrase"/>
</dbReference>
<dbReference type="Proteomes" id="UP000264702">
    <property type="component" value="Unassembled WGS sequence"/>
</dbReference>
<protein>
    <submittedName>
        <fullName evidence="2">FkbM family methyltransferase</fullName>
    </submittedName>
</protein>
<evidence type="ECO:0000313" key="2">
    <source>
        <dbReference type="EMBL" id="RFU15933.1"/>
    </source>
</evidence>
<keyword evidence="2" id="KW-0489">Methyltransferase</keyword>
<keyword evidence="2" id="KW-0808">Transferase</keyword>
<dbReference type="Pfam" id="PF05050">
    <property type="entry name" value="Methyltransf_21"/>
    <property type="match status" value="1"/>
</dbReference>
<gene>
    <name evidence="2" type="ORF">D0Y96_16070</name>
</gene>
<dbReference type="InterPro" id="IPR052514">
    <property type="entry name" value="SAM-dependent_MTase"/>
</dbReference>
<dbReference type="EMBL" id="QVQT01000005">
    <property type="protein sequence ID" value="RFU15933.1"/>
    <property type="molecule type" value="Genomic_DNA"/>
</dbReference>
<sequence>MAHFSNFKYEFIRTPLEQPLMRLREAAGYFHRRKHPELREVFLEGDRIEALWKRILRRDSNCIDAGCHYGSMLSRFCGLAPEGKHLAVEAIPNKIAFLRRKFPEVDVRHLALSDTPGTASFYIDLEKTGFSGLAQHTTGNFEKIEVTCERLDRVASQDRHFDVLKVDVEGAELPLFRGAIEFLKRDQPIVLFECGPSGPPAFGYTAGDLHDFFVAQNYSVFFLKDALEGGSPVSRDAFEAALIFPFKALNWVAVPDTRIREVIKKGAV</sequence>
<proteinExistence type="predicted"/>
<reference evidence="2 3" key="1">
    <citation type="submission" date="2018-08" db="EMBL/GenBank/DDBJ databases">
        <title>Acidipila sp. 4G-K13, an acidobacterium isolated from forest soil.</title>
        <authorList>
            <person name="Gao Z.-H."/>
            <person name="Qiu L.-H."/>
        </authorList>
    </citation>
    <scope>NUCLEOTIDE SEQUENCE [LARGE SCALE GENOMIC DNA]</scope>
    <source>
        <strain evidence="2 3">4G-K13</strain>
    </source>
</reference>
<dbReference type="AlphaFoldDB" id="A0A372IMX4"/>